<evidence type="ECO:0000256" key="1">
    <source>
        <dbReference type="SAM" id="MobiDB-lite"/>
    </source>
</evidence>
<comment type="caution">
    <text evidence="2">The sequence shown here is derived from an EMBL/GenBank/DDBJ whole genome shotgun (WGS) entry which is preliminary data.</text>
</comment>
<feature type="compositionally biased region" description="Polar residues" evidence="1">
    <location>
        <begin position="13"/>
        <end position="33"/>
    </location>
</feature>
<organism evidence="2 3">
    <name type="scientific">Calicophoron daubneyi</name>
    <name type="common">Rumen fluke</name>
    <name type="synonym">Paramphistomum daubneyi</name>
    <dbReference type="NCBI Taxonomy" id="300641"/>
    <lineage>
        <taxon>Eukaryota</taxon>
        <taxon>Metazoa</taxon>
        <taxon>Spiralia</taxon>
        <taxon>Lophotrochozoa</taxon>
        <taxon>Platyhelminthes</taxon>
        <taxon>Trematoda</taxon>
        <taxon>Digenea</taxon>
        <taxon>Plagiorchiida</taxon>
        <taxon>Pronocephalata</taxon>
        <taxon>Paramphistomoidea</taxon>
        <taxon>Paramphistomidae</taxon>
        <taxon>Calicophoron</taxon>
    </lineage>
</organism>
<feature type="region of interest" description="Disordered" evidence="1">
    <location>
        <begin position="438"/>
        <end position="470"/>
    </location>
</feature>
<feature type="compositionally biased region" description="Polar residues" evidence="1">
    <location>
        <begin position="120"/>
        <end position="131"/>
    </location>
</feature>
<evidence type="ECO:0000313" key="2">
    <source>
        <dbReference type="EMBL" id="CAL5140001.1"/>
    </source>
</evidence>
<evidence type="ECO:0000313" key="3">
    <source>
        <dbReference type="Proteomes" id="UP001497525"/>
    </source>
</evidence>
<feature type="compositionally biased region" description="Basic and acidic residues" evidence="1">
    <location>
        <begin position="455"/>
        <end position="464"/>
    </location>
</feature>
<dbReference type="AlphaFoldDB" id="A0AAV2TT25"/>
<feature type="region of interest" description="Disordered" evidence="1">
    <location>
        <begin position="1"/>
        <end position="57"/>
    </location>
</feature>
<accession>A0AAV2TT25</accession>
<dbReference type="Proteomes" id="UP001497525">
    <property type="component" value="Unassembled WGS sequence"/>
</dbReference>
<sequence>MPGPTVTGDKAISTLSTFTEPGNGRNSETSNRHSSPSTSMPILSSEMLPTSPRHEARQRSAIRDDWLVWSRDVSRNSAGPDSGSVEILFLHPVRPLRKYTECLLMAVPPLTSSRRRTSSYVDATNSDQPTSLPRRPTDESELFVLGSFCKPVRYRRKSFALAGERNTTIDELIDSASLNATTAAAVKEAAEIASVASPSPEVAAGQNAKGILSPCPPGSDIYVKHLSTSTVVPQPNGLFSHFDKTITPSVPSVEDVFQLNSLPGQSNACDDLPGYPHEFHNSEISCSHPLASKLVKQYLAKVAVNPQSNGFTLYSSPPTSHPIELDNLPGLLRFDAPAMASMTIPVPQLRRACATSASKTKKVDGQPSCSHPDTSPFMRIPDCGTWTDTNYSSDVSDAEFWSSLGKPLGGYQSDTHAISVDSELRRLQLTGRRLEADFHRSTSSLSKSRRRTRCRSGDHPKDSETIFTVSPPSPCSSSSKFDVIHVYDGLPVLDAQNCGSTTSIASSVVSSSGLRPHCLTPPSSPMSIGSPSCASHKSNTNLLTSASGKSRLLNFLDQLKPQLQADEKDKYFYMDEEARERRAEAQASNVISPVSF</sequence>
<feature type="region of interest" description="Disordered" evidence="1">
    <location>
        <begin position="114"/>
        <end position="136"/>
    </location>
</feature>
<reference evidence="2" key="1">
    <citation type="submission" date="2024-06" db="EMBL/GenBank/DDBJ databases">
        <authorList>
            <person name="Liu X."/>
            <person name="Lenzi L."/>
            <person name="Haldenby T S."/>
            <person name="Uol C."/>
        </authorList>
    </citation>
    <scope>NUCLEOTIDE SEQUENCE</scope>
</reference>
<protein>
    <submittedName>
        <fullName evidence="2">Uncharacterized protein</fullName>
    </submittedName>
</protein>
<gene>
    <name evidence="2" type="ORF">CDAUBV1_LOCUS15182</name>
</gene>
<feature type="compositionally biased region" description="Low complexity" evidence="1">
    <location>
        <begin position="34"/>
        <end position="45"/>
    </location>
</feature>
<dbReference type="EMBL" id="CAXLJL010000689">
    <property type="protein sequence ID" value="CAL5140001.1"/>
    <property type="molecule type" value="Genomic_DNA"/>
</dbReference>
<proteinExistence type="predicted"/>
<name>A0AAV2TT25_CALDB</name>